<dbReference type="SUPFAM" id="SSF50978">
    <property type="entry name" value="WD40 repeat-like"/>
    <property type="match status" value="1"/>
</dbReference>
<dbReference type="PANTHER" id="PTHR13268">
    <property type="entry name" value="BREAST CARCINOMA AMPLIFIED SEQUENCE 3"/>
    <property type="match status" value="1"/>
</dbReference>
<dbReference type="Pfam" id="PF21034">
    <property type="entry name" value="BCAS3_WD40"/>
    <property type="match status" value="1"/>
</dbReference>
<comment type="subcellular location">
    <subcellularLocation>
        <location evidence="1">Preautophagosomal structure</location>
    </subcellularLocation>
</comment>
<dbReference type="EMBL" id="OZ021737">
    <property type="protein sequence ID" value="CAK9317673.1"/>
    <property type="molecule type" value="Genomic_DNA"/>
</dbReference>
<feature type="domain" description="BCAS3" evidence="4">
    <location>
        <begin position="649"/>
        <end position="789"/>
    </location>
</feature>
<dbReference type="InterPro" id="IPR015943">
    <property type="entry name" value="WD40/YVTN_repeat-like_dom_sf"/>
</dbReference>
<name>A0ABP0YB27_9ROSI</name>
<keyword evidence="7" id="KW-1185">Reference proteome</keyword>
<keyword evidence="3" id="KW-1133">Transmembrane helix</keyword>
<evidence type="ECO:0000256" key="2">
    <source>
        <dbReference type="SAM" id="MobiDB-lite"/>
    </source>
</evidence>
<evidence type="ECO:0000259" key="5">
    <source>
        <dbReference type="Pfam" id="PF21034"/>
    </source>
</evidence>
<dbReference type="PANTHER" id="PTHR13268:SF7">
    <property type="entry name" value="AUTOPHAGY-RELATED PROTEIN 18F"/>
    <property type="match status" value="1"/>
</dbReference>
<dbReference type="SMART" id="SM00320">
    <property type="entry name" value="WD40"/>
    <property type="match status" value="2"/>
</dbReference>
<protein>
    <recommendedName>
        <fullName evidence="8">Autophagy-related protein 18f</fullName>
    </recommendedName>
</protein>
<evidence type="ECO:0000313" key="6">
    <source>
        <dbReference type="EMBL" id="CAK9317673.1"/>
    </source>
</evidence>
<dbReference type="InterPro" id="IPR045142">
    <property type="entry name" value="BCAS3-like"/>
</dbReference>
<evidence type="ECO:0000259" key="4">
    <source>
        <dbReference type="Pfam" id="PF12490"/>
    </source>
</evidence>
<evidence type="ECO:0000256" key="1">
    <source>
        <dbReference type="ARBA" id="ARBA00004329"/>
    </source>
</evidence>
<dbReference type="Pfam" id="PF12490">
    <property type="entry name" value="BCAS3"/>
    <property type="match status" value="1"/>
</dbReference>
<evidence type="ECO:0000256" key="3">
    <source>
        <dbReference type="SAM" id="Phobius"/>
    </source>
</evidence>
<feature type="domain" description="BCAS3 WD40" evidence="5">
    <location>
        <begin position="209"/>
        <end position="506"/>
    </location>
</feature>
<dbReference type="InterPro" id="IPR048382">
    <property type="entry name" value="BCAS3_WD40"/>
</dbReference>
<keyword evidence="3" id="KW-0472">Membrane</keyword>
<dbReference type="InterPro" id="IPR036322">
    <property type="entry name" value="WD40_repeat_dom_sf"/>
</dbReference>
<proteinExistence type="predicted"/>
<accession>A0ABP0YB27</accession>
<sequence length="911" mass="98907">MIRVDVGEFVIIVFWVLGILLTLVLGMRNDEALKQQGTVAGSGRAHEFLSSSFRAFSSYMKIVSAGASTVARSAASVASSLVDKDDEANGFQVNWAGFDKLEWDDNVIRQVLLLGFRSGFQVWDVEEANNVQDLVSRYDGSVSYMQVLPRPIPSMRSGDKFAESRPLLVLSAYGSIAAAFNIQDRLASSSNAAIPKGQELVDGNFMPTLVRFYSLKSQTYVHELKFRSVVYSVRCSPLVVAITLATQIHCINATTLEKEHIILTNPVVSGLPGSGGGIGYGPLAVGPRWLAYSGSPIMVSNTGRVIPQHLKPSASFSHSSSNGSLVAHYAKESSKQLAAGIVTLGDKGIKKLSRYYSELLPESNNSLHSGALGLKGIGTLNGHAADADSVGMVIVKDIVSKVVITQFKAHKSPISALCFDPSGTILVTASVQGHSINVFKIMPSSSLNSSASSTAASYSHLYRLQRGFTNAVIQDISFSYDSNWIMISSSRGTSHLFAINPAGGQVNFPSADISSITRNGGPVVPVRQTVRRVDSGLHMPSKQNQCATGSPLTLSAVTRIHHGSNGWRGTVSSAAAAATGRMGFVSGAIASAFHECKGNAVHVDNGSSSEVRYHILVFSPSGSMIQYALRVGLDSTIVLPRSSTALEFIPELDARLVVEAIQKWNISQKQNRRAQDNSIDIYGDNGGFECNKNYCEKMNGKPVLLEASGNVLKAKTCREEQYHLYISEAELQMHAARTPLWTKSEIYFQVMARDGVKVDEIDNPGELEIEGIPTRTIEARSKDLVPVFDYLQSSKISQRRYLNSNSDQLLPHQKSGQFENGRQLWRSDASPHDSVVGNGPEVTGRHGYKMATETKGIVNEYECPRSQTQLSNVNNCTESISMESQPKSVNNHHKSGIRVENHFEDLGDEFE</sequence>
<reference evidence="6 7" key="1">
    <citation type="submission" date="2024-03" db="EMBL/GenBank/DDBJ databases">
        <authorList>
            <person name="Gkanogiannis A."/>
            <person name="Becerra Lopez-Lavalle L."/>
        </authorList>
    </citation>
    <scope>NUCLEOTIDE SEQUENCE [LARGE SCALE GENOMIC DNA]</scope>
</reference>
<evidence type="ECO:0008006" key="8">
    <source>
        <dbReference type="Google" id="ProtNLM"/>
    </source>
</evidence>
<organism evidence="6 7">
    <name type="scientific">Citrullus colocynthis</name>
    <name type="common">colocynth</name>
    <dbReference type="NCBI Taxonomy" id="252529"/>
    <lineage>
        <taxon>Eukaryota</taxon>
        <taxon>Viridiplantae</taxon>
        <taxon>Streptophyta</taxon>
        <taxon>Embryophyta</taxon>
        <taxon>Tracheophyta</taxon>
        <taxon>Spermatophyta</taxon>
        <taxon>Magnoliopsida</taxon>
        <taxon>eudicotyledons</taxon>
        <taxon>Gunneridae</taxon>
        <taxon>Pentapetalae</taxon>
        <taxon>rosids</taxon>
        <taxon>fabids</taxon>
        <taxon>Cucurbitales</taxon>
        <taxon>Cucurbitaceae</taxon>
        <taxon>Benincaseae</taxon>
        <taxon>Citrullus</taxon>
    </lineage>
</organism>
<dbReference type="InterPro" id="IPR001680">
    <property type="entry name" value="WD40_rpt"/>
</dbReference>
<feature type="transmembrane region" description="Helical" evidence="3">
    <location>
        <begin position="6"/>
        <end position="26"/>
    </location>
</feature>
<gene>
    <name evidence="6" type="ORF">CITCOLO1_LOCUS9585</name>
</gene>
<dbReference type="Proteomes" id="UP001642487">
    <property type="component" value="Chromosome 3"/>
</dbReference>
<dbReference type="Gene3D" id="2.130.10.10">
    <property type="entry name" value="YVTN repeat-like/Quinoprotein amine dehydrogenase"/>
    <property type="match status" value="1"/>
</dbReference>
<keyword evidence="3" id="KW-0812">Transmembrane</keyword>
<feature type="region of interest" description="Disordered" evidence="2">
    <location>
        <begin position="827"/>
        <end position="846"/>
    </location>
</feature>
<dbReference type="InterPro" id="IPR022175">
    <property type="entry name" value="BCAS3_dom"/>
</dbReference>
<evidence type="ECO:0000313" key="7">
    <source>
        <dbReference type="Proteomes" id="UP001642487"/>
    </source>
</evidence>